<accession>A0A8T1WN62</accession>
<proteinExistence type="predicted"/>
<dbReference type="PANTHER" id="PTHR46138:SF1">
    <property type="entry name" value="PROTEIN DR1"/>
    <property type="match status" value="1"/>
</dbReference>
<organism evidence="4 5">
    <name type="scientific">Phytophthora pseudosyringae</name>
    <dbReference type="NCBI Taxonomy" id="221518"/>
    <lineage>
        <taxon>Eukaryota</taxon>
        <taxon>Sar</taxon>
        <taxon>Stramenopiles</taxon>
        <taxon>Oomycota</taxon>
        <taxon>Peronosporomycetes</taxon>
        <taxon>Peronosporales</taxon>
        <taxon>Peronosporaceae</taxon>
        <taxon>Phytophthora</taxon>
    </lineage>
</organism>
<protein>
    <submittedName>
        <fullName evidence="4">Down-regulator of transcription 1</fullName>
    </submittedName>
</protein>
<comment type="caution">
    <text evidence="4">The sequence shown here is derived from an EMBL/GenBank/DDBJ whole genome shotgun (WGS) entry which is preliminary data.</text>
</comment>
<evidence type="ECO:0000256" key="1">
    <source>
        <dbReference type="ARBA" id="ARBA00004123"/>
    </source>
</evidence>
<evidence type="ECO:0000313" key="5">
    <source>
        <dbReference type="Proteomes" id="UP000694044"/>
    </source>
</evidence>
<dbReference type="EMBL" id="JAGDFM010000006">
    <property type="protein sequence ID" value="KAG7393129.1"/>
    <property type="molecule type" value="Genomic_DNA"/>
</dbReference>
<name>A0A8T1WN62_9STRA</name>
<dbReference type="Pfam" id="PF00808">
    <property type="entry name" value="CBFD_NFYB_HMF"/>
    <property type="match status" value="1"/>
</dbReference>
<dbReference type="GO" id="GO:0017025">
    <property type="term" value="F:TBP-class protein binding"/>
    <property type="evidence" value="ECO:0007669"/>
    <property type="project" value="TreeGrafter"/>
</dbReference>
<evidence type="ECO:0000256" key="2">
    <source>
        <dbReference type="ARBA" id="ARBA00023242"/>
    </source>
</evidence>
<comment type="subcellular location">
    <subcellularLocation>
        <location evidence="1">Nucleus</location>
    </subcellularLocation>
</comment>
<dbReference type="PANTHER" id="PTHR46138">
    <property type="entry name" value="PROTEIN DR1"/>
    <property type="match status" value="1"/>
</dbReference>
<dbReference type="AlphaFoldDB" id="A0A8T1WN62"/>
<dbReference type="GO" id="GO:0017054">
    <property type="term" value="C:negative cofactor 2 complex"/>
    <property type="evidence" value="ECO:0007669"/>
    <property type="project" value="InterPro"/>
</dbReference>
<dbReference type="OrthoDB" id="601405at2759"/>
<dbReference type="GO" id="GO:0016251">
    <property type="term" value="F:RNA polymerase II general transcription initiation factor activity"/>
    <property type="evidence" value="ECO:0007669"/>
    <property type="project" value="TreeGrafter"/>
</dbReference>
<evidence type="ECO:0000313" key="4">
    <source>
        <dbReference type="EMBL" id="KAG7393129.1"/>
    </source>
</evidence>
<dbReference type="InterPro" id="IPR003958">
    <property type="entry name" value="CBFA_NFYB_domain"/>
</dbReference>
<dbReference type="InterPro" id="IPR042225">
    <property type="entry name" value="Ncb2"/>
</dbReference>
<sequence length="177" mass="19654">MEWQTAQLIIVGKVMTALPKGAIEKLLREVVGDDVPISKETIDWVTECAGELLQVVGQEANTVAEGAAKKENYRISQEHVMAALENLGMQRYAQDITELQGSMELEAQVSKFITALSAAVWHAIQFWLMPLSLKKKKKKERIASRKAAAKTASRDELLAEQTALFKQASLKASREGW</sequence>
<reference evidence="4" key="1">
    <citation type="submission" date="2021-02" db="EMBL/GenBank/DDBJ databases">
        <authorList>
            <person name="Palmer J.M."/>
        </authorList>
    </citation>
    <scope>NUCLEOTIDE SEQUENCE</scope>
    <source>
        <strain evidence="4">SCRP734</strain>
    </source>
</reference>
<dbReference type="GO" id="GO:0000122">
    <property type="term" value="P:negative regulation of transcription by RNA polymerase II"/>
    <property type="evidence" value="ECO:0007669"/>
    <property type="project" value="InterPro"/>
</dbReference>
<evidence type="ECO:0000259" key="3">
    <source>
        <dbReference type="Pfam" id="PF00808"/>
    </source>
</evidence>
<dbReference type="Proteomes" id="UP000694044">
    <property type="component" value="Unassembled WGS sequence"/>
</dbReference>
<keyword evidence="2" id="KW-0539">Nucleus</keyword>
<feature type="domain" description="Transcription factor CBF/NF-Y/archaeal histone" evidence="3">
    <location>
        <begin position="17"/>
        <end position="84"/>
    </location>
</feature>
<gene>
    <name evidence="4" type="primary">DR1</name>
    <name evidence="4" type="ORF">PHYPSEUDO_012465</name>
</gene>
<dbReference type="GO" id="GO:0051123">
    <property type="term" value="P:RNA polymerase II preinitiation complex assembly"/>
    <property type="evidence" value="ECO:0007669"/>
    <property type="project" value="TreeGrafter"/>
</dbReference>
<keyword evidence="5" id="KW-1185">Reference proteome</keyword>